<reference evidence="2" key="1">
    <citation type="submission" date="2020-10" db="EMBL/GenBank/DDBJ databases">
        <authorList>
            <person name="Gilroy R."/>
        </authorList>
    </citation>
    <scope>NUCLEOTIDE SEQUENCE</scope>
    <source>
        <strain evidence="2">6919</strain>
    </source>
</reference>
<keyword evidence="1" id="KW-0812">Transmembrane</keyword>
<dbReference type="Proteomes" id="UP000823598">
    <property type="component" value="Unassembled WGS sequence"/>
</dbReference>
<feature type="transmembrane region" description="Helical" evidence="1">
    <location>
        <begin position="6"/>
        <end position="28"/>
    </location>
</feature>
<gene>
    <name evidence="2" type="ORF">IAB88_01715</name>
</gene>
<sequence length="107" mass="12756">MEFLESYNLLGIFIGLCTFLIIGMFHPLVIKGEYFFGVKIWWIFLIAGILCGFFAWYVDNLFWSIILGVTGFSAFWGIGEIFQQQERVRKGWFPRNPRRRYPFDRPE</sequence>
<organism evidence="2 3">
    <name type="scientific">Candidatus Limisoma faecipullorum</name>
    <dbReference type="NCBI Taxonomy" id="2840854"/>
    <lineage>
        <taxon>Bacteria</taxon>
        <taxon>Pseudomonadati</taxon>
        <taxon>Bacteroidota</taxon>
        <taxon>Bacteroidia</taxon>
        <taxon>Bacteroidales</taxon>
        <taxon>Candidatus Limisoma</taxon>
    </lineage>
</organism>
<evidence type="ECO:0000313" key="2">
    <source>
        <dbReference type="EMBL" id="MBO8475694.1"/>
    </source>
</evidence>
<feature type="transmembrane region" description="Helical" evidence="1">
    <location>
        <begin position="63"/>
        <end position="82"/>
    </location>
</feature>
<name>A0A9D9IML6_9BACT</name>
<accession>A0A9D9IML6</accession>
<keyword evidence="1" id="KW-0472">Membrane</keyword>
<evidence type="ECO:0000256" key="1">
    <source>
        <dbReference type="SAM" id="Phobius"/>
    </source>
</evidence>
<comment type="caution">
    <text evidence="2">The sequence shown here is derived from an EMBL/GenBank/DDBJ whole genome shotgun (WGS) entry which is preliminary data.</text>
</comment>
<dbReference type="AlphaFoldDB" id="A0A9D9IML6"/>
<feature type="transmembrane region" description="Helical" evidence="1">
    <location>
        <begin position="40"/>
        <end position="57"/>
    </location>
</feature>
<reference evidence="2" key="2">
    <citation type="journal article" date="2021" name="PeerJ">
        <title>Extensive microbial diversity within the chicken gut microbiome revealed by metagenomics and culture.</title>
        <authorList>
            <person name="Gilroy R."/>
            <person name="Ravi A."/>
            <person name="Getino M."/>
            <person name="Pursley I."/>
            <person name="Horton D.L."/>
            <person name="Alikhan N.F."/>
            <person name="Baker D."/>
            <person name="Gharbi K."/>
            <person name="Hall N."/>
            <person name="Watson M."/>
            <person name="Adriaenssens E.M."/>
            <person name="Foster-Nyarko E."/>
            <person name="Jarju S."/>
            <person name="Secka A."/>
            <person name="Antonio M."/>
            <person name="Oren A."/>
            <person name="Chaudhuri R.R."/>
            <person name="La Ragione R."/>
            <person name="Hildebrand F."/>
            <person name="Pallen M.J."/>
        </authorList>
    </citation>
    <scope>NUCLEOTIDE SEQUENCE</scope>
    <source>
        <strain evidence="2">6919</strain>
    </source>
</reference>
<dbReference type="Pfam" id="PF14898">
    <property type="entry name" value="DUF4491"/>
    <property type="match status" value="1"/>
</dbReference>
<protein>
    <submittedName>
        <fullName evidence="2">DUF4491 family protein</fullName>
    </submittedName>
</protein>
<keyword evidence="1" id="KW-1133">Transmembrane helix</keyword>
<evidence type="ECO:0000313" key="3">
    <source>
        <dbReference type="Proteomes" id="UP000823598"/>
    </source>
</evidence>
<dbReference type="EMBL" id="JADIMC010000020">
    <property type="protein sequence ID" value="MBO8475694.1"/>
    <property type="molecule type" value="Genomic_DNA"/>
</dbReference>
<proteinExistence type="predicted"/>
<dbReference type="InterPro" id="IPR027890">
    <property type="entry name" value="DUF4491"/>
</dbReference>